<sequence>MARGKKHPKGTHQVSETTLASKSPDARLQFLQERHKKVLTLIKRKRTELSNLKEQIQEIARSMFSHGQPIYEQAEKLDREIHELFQEILTKRKLGKKSKSEIREVYEILQFSGRISPQFDEDDEEFARQEEAEAERSHPGGGDGPFFDDDEDETSQWDSHSPFEGVQTPRPSRDMRKLFLKLADRFHPDKIADPQKHQHYTEIMKEVNIAYKSGDFARLLEIEKRSDEELEIETSENDRDRQCKQLEQEIRILEQQYEQLKDQVRQARNTPQGMMVKEYRKAQREGTDLVEESLEEFEAELESLEDLRNFVRRFRDKKMTIKEFLQGPSYSEQDIIDELAKHGVYIHFD</sequence>
<evidence type="ECO:0000313" key="4">
    <source>
        <dbReference type="Proteomes" id="UP001056708"/>
    </source>
</evidence>
<feature type="compositionally biased region" description="Polar residues" evidence="2">
    <location>
        <begin position="12"/>
        <end position="21"/>
    </location>
</feature>
<protein>
    <submittedName>
        <fullName evidence="3">J domain-containing protein</fullName>
    </submittedName>
</protein>
<keyword evidence="4" id="KW-1185">Reference proteome</keyword>
<feature type="compositionally biased region" description="Acidic residues" evidence="2">
    <location>
        <begin position="146"/>
        <end position="155"/>
    </location>
</feature>
<dbReference type="EMBL" id="CP098611">
    <property type="protein sequence ID" value="USR92678.1"/>
    <property type="molecule type" value="Genomic_DNA"/>
</dbReference>
<feature type="region of interest" description="Disordered" evidence="2">
    <location>
        <begin position="1"/>
        <end position="22"/>
    </location>
</feature>
<gene>
    <name evidence="3" type="ORF">NEA10_08165</name>
</gene>
<feature type="compositionally biased region" description="Basic residues" evidence="2">
    <location>
        <begin position="1"/>
        <end position="10"/>
    </location>
</feature>
<proteinExistence type="predicted"/>
<feature type="coiled-coil region" evidence="1">
    <location>
        <begin position="236"/>
        <end position="314"/>
    </location>
</feature>
<feature type="region of interest" description="Disordered" evidence="2">
    <location>
        <begin position="119"/>
        <end position="171"/>
    </location>
</feature>
<evidence type="ECO:0000256" key="1">
    <source>
        <dbReference type="SAM" id="Coils"/>
    </source>
</evidence>
<dbReference type="Gene3D" id="1.10.287.110">
    <property type="entry name" value="DnaJ domain"/>
    <property type="match status" value="1"/>
</dbReference>
<dbReference type="SUPFAM" id="SSF46565">
    <property type="entry name" value="Chaperone J-domain"/>
    <property type="match status" value="1"/>
</dbReference>
<evidence type="ECO:0000313" key="3">
    <source>
        <dbReference type="EMBL" id="USR92678.1"/>
    </source>
</evidence>
<reference evidence="3" key="1">
    <citation type="submission" date="2022-06" db="EMBL/GenBank/DDBJ databases">
        <title>Genome sequence of Phormidium yuhuli AB48 isolated from an industrial photobioreactor environment.</title>
        <authorList>
            <person name="Qiu Y."/>
            <person name="Noonan A.J.C."/>
            <person name="Dofher K."/>
            <person name="Koch M."/>
            <person name="Kieft B."/>
            <person name="Lin X."/>
            <person name="Ziels R.M."/>
            <person name="Hallam S.J."/>
        </authorList>
    </citation>
    <scope>NUCLEOTIDE SEQUENCE</scope>
    <source>
        <strain evidence="3">AB48</strain>
    </source>
</reference>
<dbReference type="Proteomes" id="UP001056708">
    <property type="component" value="Chromosome"/>
</dbReference>
<name>A0ABY5AV32_9CYAN</name>
<dbReference type="RefSeq" id="WP_252664824.1">
    <property type="nucleotide sequence ID" value="NZ_CP098611.1"/>
</dbReference>
<accession>A0ABY5AV32</accession>
<dbReference type="InterPro" id="IPR036869">
    <property type="entry name" value="J_dom_sf"/>
</dbReference>
<feature type="compositionally biased region" description="Basic and acidic residues" evidence="2">
    <location>
        <begin position="126"/>
        <end position="138"/>
    </location>
</feature>
<keyword evidence="1" id="KW-0175">Coiled coil</keyword>
<organism evidence="3 4">
    <name type="scientific">Phormidium yuhuli AB48</name>
    <dbReference type="NCBI Taxonomy" id="2940671"/>
    <lineage>
        <taxon>Bacteria</taxon>
        <taxon>Bacillati</taxon>
        <taxon>Cyanobacteriota</taxon>
        <taxon>Cyanophyceae</taxon>
        <taxon>Oscillatoriophycideae</taxon>
        <taxon>Oscillatoriales</taxon>
        <taxon>Oscillatoriaceae</taxon>
        <taxon>Phormidium</taxon>
        <taxon>Phormidium yuhuli</taxon>
    </lineage>
</organism>
<evidence type="ECO:0000256" key="2">
    <source>
        <dbReference type="SAM" id="MobiDB-lite"/>
    </source>
</evidence>